<sequence length="176" mass="20277">MVNDDVDQIKTTNVRWIAQLPNMNMLCINFLLLLALRHCGACKPNPRNGNSYCITTVMNDYNYDARVLSDDKKQQLLYRGVAKAVQFDILSALRESRSSPTNKCHHYQKSHVQCFRRNYDNAIRINVVMETTLAEHHLAAMLKELEAKPRDSTYYMFTQSRVTPGRTCAECMKEPA</sequence>
<dbReference type="Proteomes" id="UP000046395">
    <property type="component" value="Unassembled WGS sequence"/>
</dbReference>
<accession>A0A5S6QZW6</accession>
<evidence type="ECO:0000313" key="3">
    <source>
        <dbReference type="WBParaSite" id="TMUE_3000012926.1"/>
    </source>
</evidence>
<reference evidence="3" key="1">
    <citation type="submission" date="2019-12" db="UniProtKB">
        <authorList>
            <consortium name="WormBaseParasite"/>
        </authorList>
    </citation>
    <scope>IDENTIFICATION</scope>
</reference>
<dbReference type="AlphaFoldDB" id="A0A5S6QZW6"/>
<feature type="chain" id="PRO_5024383919" evidence="1">
    <location>
        <begin position="42"/>
        <end position="176"/>
    </location>
</feature>
<evidence type="ECO:0000256" key="1">
    <source>
        <dbReference type="SAM" id="SignalP"/>
    </source>
</evidence>
<name>A0A5S6QZW6_TRIMR</name>
<dbReference type="WBParaSite" id="TMUE_3000012926.1">
    <property type="protein sequence ID" value="TMUE_3000012926.1"/>
    <property type="gene ID" value="WBGene00286627"/>
</dbReference>
<protein>
    <submittedName>
        <fullName evidence="3">Uncharacterized protein</fullName>
    </submittedName>
</protein>
<evidence type="ECO:0000313" key="2">
    <source>
        <dbReference type="Proteomes" id="UP000046395"/>
    </source>
</evidence>
<proteinExistence type="predicted"/>
<keyword evidence="2" id="KW-1185">Reference proteome</keyword>
<keyword evidence="1" id="KW-0732">Signal</keyword>
<organism evidence="2 3">
    <name type="scientific">Trichuris muris</name>
    <name type="common">Mouse whipworm</name>
    <dbReference type="NCBI Taxonomy" id="70415"/>
    <lineage>
        <taxon>Eukaryota</taxon>
        <taxon>Metazoa</taxon>
        <taxon>Ecdysozoa</taxon>
        <taxon>Nematoda</taxon>
        <taxon>Enoplea</taxon>
        <taxon>Dorylaimia</taxon>
        <taxon>Trichinellida</taxon>
        <taxon>Trichuridae</taxon>
        <taxon>Trichuris</taxon>
    </lineage>
</organism>
<feature type="signal peptide" evidence="1">
    <location>
        <begin position="1"/>
        <end position="41"/>
    </location>
</feature>